<dbReference type="GO" id="GO:0035197">
    <property type="term" value="F:siRNA binding"/>
    <property type="evidence" value="ECO:0007669"/>
    <property type="project" value="TreeGrafter"/>
</dbReference>
<dbReference type="PROSITE" id="PS50137">
    <property type="entry name" value="DS_RBD"/>
    <property type="match status" value="2"/>
</dbReference>
<dbReference type="OrthoDB" id="10056847at2759"/>
<evidence type="ECO:0000313" key="7">
    <source>
        <dbReference type="WBParaSite" id="DME_0000650701-mRNA-1"/>
    </source>
</evidence>
<proteinExistence type="predicted"/>
<dbReference type="GO" id="GO:0070920">
    <property type="term" value="P:regulation of regulatory ncRNA processing"/>
    <property type="evidence" value="ECO:0007669"/>
    <property type="project" value="TreeGrafter"/>
</dbReference>
<dbReference type="GO" id="GO:0016442">
    <property type="term" value="C:RISC complex"/>
    <property type="evidence" value="ECO:0007669"/>
    <property type="project" value="TreeGrafter"/>
</dbReference>
<evidence type="ECO:0000313" key="6">
    <source>
        <dbReference type="Proteomes" id="UP000274756"/>
    </source>
</evidence>
<feature type="domain" description="DRBM" evidence="3">
    <location>
        <begin position="27"/>
        <end position="80"/>
    </location>
</feature>
<dbReference type="GO" id="GO:0030422">
    <property type="term" value="P:siRNA processing"/>
    <property type="evidence" value="ECO:0007669"/>
    <property type="project" value="TreeGrafter"/>
</dbReference>
<keyword evidence="1 2" id="KW-0694">RNA-binding</keyword>
<sequence length="310" mass="34715">MKQSNGKNSNETNSTASTLSEKTFISLLEEGCQKSYGRSPNNSSFTITCEICGPVTVGQGKTRKIAEQLAAKNMLMNFVEKERFKDFGLGSSKEEAIRANFMSEFAFTDDEKSDNWVKCQRLKLTGLHYEVNEIGALHKPLFKVIYSVGGLFAVGQAGTKKIAENIAAQKIFEKLEEMQKNNDVFDGKINASLDFDGCDQHCDQNSILSTYHRCYNLGSDTKNATDTLQRIIDSGNDQVKTIFLPQKIQFIDLDHRDTDGSYQCMLKINGPDEDENVFEGTGWNIDAAHDDAAMNALVMILFLRNHTQRK</sequence>
<dbReference type="GO" id="GO:0005634">
    <property type="term" value="C:nucleus"/>
    <property type="evidence" value="ECO:0007669"/>
    <property type="project" value="TreeGrafter"/>
</dbReference>
<feature type="domain" description="DRBM" evidence="3">
    <location>
        <begin position="129"/>
        <end position="177"/>
    </location>
</feature>
<evidence type="ECO:0000259" key="3">
    <source>
        <dbReference type="PROSITE" id="PS50137"/>
    </source>
</evidence>
<dbReference type="GO" id="GO:0003725">
    <property type="term" value="F:double-stranded RNA binding"/>
    <property type="evidence" value="ECO:0007669"/>
    <property type="project" value="TreeGrafter"/>
</dbReference>
<dbReference type="PANTHER" id="PTHR46205:SF3">
    <property type="entry name" value="LOQUACIOUS, ISOFORM B"/>
    <property type="match status" value="1"/>
</dbReference>
<dbReference type="SUPFAM" id="SSF54768">
    <property type="entry name" value="dsRNA-binding domain-like"/>
    <property type="match status" value="2"/>
</dbReference>
<dbReference type="EMBL" id="UYYG01001186">
    <property type="protein sequence ID" value="VDN59645.1"/>
    <property type="molecule type" value="Genomic_DNA"/>
</dbReference>
<gene>
    <name evidence="4" type="ORF">DME_LOCUS9618</name>
</gene>
<organism evidence="5 7">
    <name type="scientific">Dracunculus medinensis</name>
    <name type="common">Guinea worm</name>
    <dbReference type="NCBI Taxonomy" id="318479"/>
    <lineage>
        <taxon>Eukaryota</taxon>
        <taxon>Metazoa</taxon>
        <taxon>Ecdysozoa</taxon>
        <taxon>Nematoda</taxon>
        <taxon>Chromadorea</taxon>
        <taxon>Rhabditida</taxon>
        <taxon>Spirurina</taxon>
        <taxon>Dracunculoidea</taxon>
        <taxon>Dracunculidae</taxon>
        <taxon>Dracunculus</taxon>
    </lineage>
</organism>
<evidence type="ECO:0000313" key="4">
    <source>
        <dbReference type="EMBL" id="VDN59645.1"/>
    </source>
</evidence>
<dbReference type="WBParaSite" id="DME_0000650701-mRNA-1">
    <property type="protein sequence ID" value="DME_0000650701-mRNA-1"/>
    <property type="gene ID" value="DME_0000650701"/>
</dbReference>
<dbReference type="InterPro" id="IPR014720">
    <property type="entry name" value="dsRBD_dom"/>
</dbReference>
<dbReference type="STRING" id="318479.A0A158Q551"/>
<dbReference type="Pfam" id="PF00035">
    <property type="entry name" value="dsrm"/>
    <property type="match status" value="2"/>
</dbReference>
<dbReference type="Gene3D" id="3.30.160.20">
    <property type="match status" value="3"/>
</dbReference>
<dbReference type="AlphaFoldDB" id="A0A158Q551"/>
<keyword evidence="6" id="KW-1185">Reference proteome</keyword>
<dbReference type="Proteomes" id="UP000038040">
    <property type="component" value="Unplaced"/>
</dbReference>
<name>A0A158Q551_DRAME</name>
<accession>A0A158Q551</accession>
<dbReference type="GO" id="GO:0005737">
    <property type="term" value="C:cytoplasm"/>
    <property type="evidence" value="ECO:0007669"/>
    <property type="project" value="TreeGrafter"/>
</dbReference>
<evidence type="ECO:0000256" key="2">
    <source>
        <dbReference type="PROSITE-ProRule" id="PRU00266"/>
    </source>
</evidence>
<dbReference type="CDD" id="cd00048">
    <property type="entry name" value="DSRM_SF"/>
    <property type="match status" value="1"/>
</dbReference>
<dbReference type="PANTHER" id="PTHR46205">
    <property type="entry name" value="LOQUACIOUS, ISOFORM B"/>
    <property type="match status" value="1"/>
</dbReference>
<dbReference type="GO" id="GO:0070578">
    <property type="term" value="C:RISC-loading complex"/>
    <property type="evidence" value="ECO:0007669"/>
    <property type="project" value="TreeGrafter"/>
</dbReference>
<reference evidence="7" key="1">
    <citation type="submission" date="2016-04" db="UniProtKB">
        <authorList>
            <consortium name="WormBaseParasite"/>
        </authorList>
    </citation>
    <scope>IDENTIFICATION</scope>
</reference>
<reference evidence="4 6" key="2">
    <citation type="submission" date="2018-11" db="EMBL/GenBank/DDBJ databases">
        <authorList>
            <consortium name="Pathogen Informatics"/>
        </authorList>
    </citation>
    <scope>NUCLEOTIDE SEQUENCE [LARGE SCALE GENOMIC DNA]</scope>
</reference>
<dbReference type="Proteomes" id="UP000274756">
    <property type="component" value="Unassembled WGS sequence"/>
</dbReference>
<evidence type="ECO:0000313" key="5">
    <source>
        <dbReference type="Proteomes" id="UP000038040"/>
    </source>
</evidence>
<protein>
    <submittedName>
        <fullName evidence="7">DRBM domain-containing protein</fullName>
    </submittedName>
</protein>
<dbReference type="SMART" id="SM00358">
    <property type="entry name" value="DSRM"/>
    <property type="match status" value="2"/>
</dbReference>
<evidence type="ECO:0000256" key="1">
    <source>
        <dbReference type="ARBA" id="ARBA00022884"/>
    </source>
</evidence>
<dbReference type="InterPro" id="IPR051247">
    <property type="entry name" value="RLC_Component"/>
</dbReference>